<proteinExistence type="inferred from homology"/>
<name>A0A8J5FFV9_ZINOF</name>
<evidence type="ECO:0000313" key="7">
    <source>
        <dbReference type="EMBL" id="KAG6485830.1"/>
    </source>
</evidence>
<dbReference type="SUPFAM" id="SSF56112">
    <property type="entry name" value="Protein kinase-like (PK-like)"/>
    <property type="match status" value="1"/>
</dbReference>
<protein>
    <recommendedName>
        <fullName evidence="9">Non-specific serine/threonine protein kinase</fullName>
    </recommendedName>
</protein>
<dbReference type="Pfam" id="PF02259">
    <property type="entry name" value="FAT"/>
    <property type="match status" value="1"/>
</dbReference>
<dbReference type="PROSITE" id="PS51190">
    <property type="entry name" value="FATC"/>
    <property type="match status" value="1"/>
</dbReference>
<dbReference type="InterPro" id="IPR050517">
    <property type="entry name" value="DDR_Repair_Kinase"/>
</dbReference>
<dbReference type="InterPro" id="IPR046805">
    <property type="entry name" value="Tra1_ring"/>
</dbReference>
<dbReference type="Gene3D" id="1.10.1070.11">
    <property type="entry name" value="Phosphatidylinositol 3-/4-kinase, catalytic domain"/>
    <property type="match status" value="1"/>
</dbReference>
<sequence>MLIKRTMWLILQGQRAEVDPLINARSAVDSSSAISNIKCLLNLVTERVMQSHECKRLICQILQALLSEKATDCSVLLCVLDTVKVWIEDDYKYSSSSASSSALTQKEIVFYMQKLSLVEWKKFPAASQEEWHGKYLQLLYELCADSKKYPLLLCQEVFQKVERQFMLGLRAKDPVVRQRFFMLYHESLPKSLFSRLHFIIQNQDWEAASDVFWLKQALDLLLAILVEKEPIMLAPNSARVPPVMASGSFPEMYNVQHTSDSSDCTDGGSLTFDSLVSRHAHFLSEMCRLQVADLVTPLRELSYADANVAYHMWVLIFPIVWVTLQKDEQVALAKPMITLLSKDYHKKQQGSRPNVVQALLEGLHLSHPQPRMPSELIKYIGKTYNAWHISLALLESHVMLFMNEAKCSESLAELYRLLNEEDMRCGLWKRRSITSETRLGLSLVQHGYWQRAQNLFHQAMIKATQGTYNNIVPKAEMCLWEEQWLSCASQLSQWDALADFGKSIENYEILLDCLWKVPDWTYLKESVISKAQVEETPKYRLVQAFFSLHDMNASGASEAENIVAKGVDLALEQWWQLPEFSVQSRTPLLQQFQQLVEVQESARILLDIANGNKQPSGSSGGNMSNIYGELKDILETWRLRTPNEWDNMSVWYELLQWRNEMYNVVIEAFKDYSQTNPQLHHLGYRDKAWNVNKLAHVARKQGLYDVCVKILDKMYGLSTMEVQEAFVKIREQAKAYLETRGELINGLNLINNTNLEYFPVKHKAEIFRIKGDFLLKMNDSENANLAYSNAISLFKHLPKGWISWGNYCDMVYKETRDELWLEYAVSCFFQGIKYGVSNSSSHLARVLYLLSFDTPNESVGKVLDKYLDQLPHWVWLSWIPQLLLSLQRNEAPHCKLVLMKVAQVFPQALYYWLRTYLMERRDVANKSDYGRLQLAQQRMQQVAMANNAGSQSLVDGNQRGTSHLSVASEIQTHQGSLVASVGSHDGVNSQGQESERSGTMEGNANSVQDQTPQNPISAEGAHIPLRRNGGLGWVASVASAFDAAKDIMETLRNKHQNLASELEVLLSEIGSRFVPLPEERLLAVVNALLHRCYKYPTATTGEVPQSLKKELSGVCRACFSADAVNKHVEFVREYKLEFERDLDPERAATFPATLSELTERLKHWKNILQLNVEDRFPAILKLEEESKVLHDYHVVDVEMPGQYFTDQEVAPDHTVKLDRVGADIPIVRRHGSSCRRLTLIGSDGSQRHFIVQTSLTPNAKSDERMVQIFRVLNRMFDKHKESRRRHLTIHTPIIIPVWSQVRMVEDDLMYSTFLEVYEINCARHNREADIPITLFKEHLNQAISGHVTPEAVLELRLQAYNEITKNVVNDNIFSQYMYKTLPSGNHFWTFKKQFAVQLALSCFISYMLQIGGRSPNKILFAKNTGKIFQTDFHPAYDANGMIEFNEPVPFRLTRNMQTFFSQFGVEGLIVSAICAAAQSIISPKQSHHIWHHLAMFFRDELLSWSWRRPLGTPPATVAAGGVNQLDFEQKVATNVENVVSRIKSIAPQCFPEEDDNTTDLPQSVQRGATDLVEAALEPRNLCMMDPTWHPWF</sequence>
<evidence type="ECO:0000259" key="6">
    <source>
        <dbReference type="PROSITE" id="PS51190"/>
    </source>
</evidence>
<evidence type="ECO:0000259" key="5">
    <source>
        <dbReference type="PROSITE" id="PS51189"/>
    </source>
</evidence>
<evidence type="ECO:0000259" key="4">
    <source>
        <dbReference type="PROSITE" id="PS50290"/>
    </source>
</evidence>
<dbReference type="GO" id="GO:0006281">
    <property type="term" value="P:DNA repair"/>
    <property type="evidence" value="ECO:0007669"/>
    <property type="project" value="TreeGrafter"/>
</dbReference>
<dbReference type="CDD" id="cd05163">
    <property type="entry name" value="PIKK_TRRAP"/>
    <property type="match status" value="1"/>
</dbReference>
<feature type="compositionally biased region" description="Polar residues" evidence="3">
    <location>
        <begin position="1000"/>
        <end position="1016"/>
    </location>
</feature>
<dbReference type="FunFam" id="1.10.1070.11:FF:000026">
    <property type="entry name" value="Phosphotransferases/inositol or phosphatidylinositol kinase"/>
    <property type="match status" value="1"/>
</dbReference>
<dbReference type="SMART" id="SM00146">
    <property type="entry name" value="PI3Kc"/>
    <property type="match status" value="1"/>
</dbReference>
<dbReference type="InterPro" id="IPR014009">
    <property type="entry name" value="PIK_FAT"/>
</dbReference>
<dbReference type="PANTHER" id="PTHR11139">
    <property type="entry name" value="ATAXIA TELANGIECTASIA MUTATED ATM -RELATED"/>
    <property type="match status" value="1"/>
</dbReference>
<dbReference type="InterPro" id="IPR000403">
    <property type="entry name" value="PI3/4_kinase_cat_dom"/>
</dbReference>
<dbReference type="InterPro" id="IPR003151">
    <property type="entry name" value="PIK-rel_kinase_FAT"/>
</dbReference>
<dbReference type="InterPro" id="IPR003152">
    <property type="entry name" value="FATC_dom"/>
</dbReference>
<keyword evidence="2" id="KW-0175">Coiled coil</keyword>
<comment type="similarity">
    <text evidence="1">Belongs to the PI3/PI4-kinase family. TRA1 subfamily.</text>
</comment>
<dbReference type="EMBL" id="JACMSC010000015">
    <property type="protein sequence ID" value="KAG6485830.1"/>
    <property type="molecule type" value="Genomic_DNA"/>
</dbReference>
<evidence type="ECO:0000313" key="8">
    <source>
        <dbReference type="Proteomes" id="UP000734854"/>
    </source>
</evidence>
<dbReference type="SMART" id="SM01343">
    <property type="entry name" value="FATC"/>
    <property type="match status" value="1"/>
</dbReference>
<feature type="region of interest" description="Disordered" evidence="3">
    <location>
        <begin position="980"/>
        <end position="1022"/>
    </location>
</feature>
<evidence type="ECO:0000256" key="3">
    <source>
        <dbReference type="SAM" id="MobiDB-lite"/>
    </source>
</evidence>
<comment type="caution">
    <text evidence="7">The sequence shown here is derived from an EMBL/GenBank/DDBJ whole genome shotgun (WGS) entry which is preliminary data.</text>
</comment>
<dbReference type="PANTHER" id="PTHR11139:SF1">
    <property type="entry name" value="TRANSFORMATION_TRANSCRIPTION DOMAIN-ASSOCIATED PROTEIN"/>
    <property type="match status" value="1"/>
</dbReference>
<dbReference type="GO" id="GO:0005634">
    <property type="term" value="C:nucleus"/>
    <property type="evidence" value="ECO:0007669"/>
    <property type="project" value="TreeGrafter"/>
</dbReference>
<dbReference type="PROSITE" id="PS50290">
    <property type="entry name" value="PI3_4_KINASE_3"/>
    <property type="match status" value="1"/>
</dbReference>
<evidence type="ECO:0000256" key="2">
    <source>
        <dbReference type="SAM" id="Coils"/>
    </source>
</evidence>
<dbReference type="Pfam" id="PF02260">
    <property type="entry name" value="FATC"/>
    <property type="match status" value="1"/>
</dbReference>
<organism evidence="7 8">
    <name type="scientific">Zingiber officinale</name>
    <name type="common">Ginger</name>
    <name type="synonym">Amomum zingiber</name>
    <dbReference type="NCBI Taxonomy" id="94328"/>
    <lineage>
        <taxon>Eukaryota</taxon>
        <taxon>Viridiplantae</taxon>
        <taxon>Streptophyta</taxon>
        <taxon>Embryophyta</taxon>
        <taxon>Tracheophyta</taxon>
        <taxon>Spermatophyta</taxon>
        <taxon>Magnoliopsida</taxon>
        <taxon>Liliopsida</taxon>
        <taxon>Zingiberales</taxon>
        <taxon>Zingiberaceae</taxon>
        <taxon>Zingiber</taxon>
    </lineage>
</organism>
<gene>
    <name evidence="7" type="ORF">ZIOFF_054395</name>
</gene>
<evidence type="ECO:0000256" key="1">
    <source>
        <dbReference type="ARBA" id="ARBA00007234"/>
    </source>
</evidence>
<accession>A0A8J5FFV9</accession>
<dbReference type="Pfam" id="PF20206">
    <property type="entry name" value="Tra1_ring"/>
    <property type="match status" value="1"/>
</dbReference>
<dbReference type="Pfam" id="PF00454">
    <property type="entry name" value="PI3_PI4_kinase"/>
    <property type="match status" value="1"/>
</dbReference>
<dbReference type="Proteomes" id="UP000734854">
    <property type="component" value="Unassembled WGS sequence"/>
</dbReference>
<feature type="domain" description="FATC" evidence="6">
    <location>
        <begin position="1556"/>
        <end position="1592"/>
    </location>
</feature>
<dbReference type="GO" id="GO:0006355">
    <property type="term" value="P:regulation of DNA-templated transcription"/>
    <property type="evidence" value="ECO:0007669"/>
    <property type="project" value="TreeGrafter"/>
</dbReference>
<dbReference type="InterPro" id="IPR036940">
    <property type="entry name" value="PI3/4_kinase_cat_sf"/>
</dbReference>
<evidence type="ECO:0008006" key="9">
    <source>
        <dbReference type="Google" id="ProtNLM"/>
    </source>
</evidence>
<reference evidence="7 8" key="1">
    <citation type="submission" date="2020-08" db="EMBL/GenBank/DDBJ databases">
        <title>Plant Genome Project.</title>
        <authorList>
            <person name="Zhang R.-G."/>
        </authorList>
    </citation>
    <scope>NUCLEOTIDE SEQUENCE [LARGE SCALE GENOMIC DNA]</scope>
    <source>
        <tissue evidence="7">Rhizome</tissue>
    </source>
</reference>
<keyword evidence="8" id="KW-1185">Reference proteome</keyword>
<feature type="domain" description="PI3K/PI4K catalytic" evidence="4">
    <location>
        <begin position="1221"/>
        <end position="1547"/>
    </location>
</feature>
<feature type="coiled-coil region" evidence="2">
    <location>
        <begin position="1041"/>
        <end position="1068"/>
    </location>
</feature>
<dbReference type="InterPro" id="IPR011009">
    <property type="entry name" value="Kinase-like_dom_sf"/>
</dbReference>
<dbReference type="GO" id="GO:0035267">
    <property type="term" value="C:NuA4 histone acetyltransferase complex"/>
    <property type="evidence" value="ECO:0007669"/>
    <property type="project" value="TreeGrafter"/>
</dbReference>
<dbReference type="PROSITE" id="PS51189">
    <property type="entry name" value="FAT"/>
    <property type="match status" value="1"/>
</dbReference>
<dbReference type="GO" id="GO:0000124">
    <property type="term" value="C:SAGA complex"/>
    <property type="evidence" value="ECO:0007669"/>
    <property type="project" value="TreeGrafter"/>
</dbReference>
<feature type="domain" description="FAT" evidence="5">
    <location>
        <begin position="376"/>
        <end position="919"/>
    </location>
</feature>